<reference evidence="11 12" key="1">
    <citation type="submission" date="2022-07" db="EMBL/GenBank/DDBJ databases">
        <title>Methylomonas rivi sp. nov., Methylomonas rosea sp. nov., Methylomonas aureus sp. nov. and Methylomonas subterranea sp. nov., four novel methanotrophs isolated from a freshwater creek and the deep terrestrial subsurface.</title>
        <authorList>
            <person name="Abin C."/>
            <person name="Sankaranarayanan K."/>
            <person name="Garner C."/>
            <person name="Sindelar R."/>
            <person name="Kotary K."/>
            <person name="Garner R."/>
            <person name="Barclay S."/>
            <person name="Lawson P."/>
            <person name="Krumholz L."/>
        </authorList>
    </citation>
    <scope>NUCLEOTIDE SEQUENCE [LARGE SCALE GENOMIC DNA]</scope>
    <source>
        <strain evidence="11 12">SURF-1</strain>
    </source>
</reference>
<evidence type="ECO:0000256" key="9">
    <source>
        <dbReference type="SAM" id="SignalP"/>
    </source>
</evidence>
<evidence type="ECO:0000256" key="8">
    <source>
        <dbReference type="RuleBase" id="RU362002"/>
    </source>
</evidence>
<feature type="transmembrane region" description="Helical" evidence="8">
    <location>
        <begin position="128"/>
        <end position="146"/>
    </location>
</feature>
<evidence type="ECO:0000256" key="1">
    <source>
        <dbReference type="ARBA" id="ARBA00004141"/>
    </source>
</evidence>
<comment type="caution">
    <text evidence="11">The sequence shown here is derived from an EMBL/GenBank/DDBJ whole genome shotgun (WGS) entry which is preliminary data.</text>
</comment>
<proteinExistence type="inferred from homology"/>
<sequence length="432" mass="45304">MPINRHSPSVFAVLAVIFWPASTQAEQLNAADTAWILTASGLVLFMTVPGLALFYAGLVRTKNVLSVLMQCFAITALASVLWLIATYSLALSDGKDWQDWIGGLGKAGLSTLNADSLKDNLPETVFCMYHLTFAIFAPALIVGSIAERMKFSALLWFIALWELLIYAPVCHWLWGGGWLQQLGAMDFAGGIVVHVSGGISALIASLMVGNRRGFPRIAMPPHNLTMTATGAGILWVGWHGFSAGSALMANGAAGIAMLATHMSAAAGSLAWMIIEWLRFGKPSGLGVITGMVAGLGMVAPSAGFVSPAGGLLIGAIAGSVCFATVHWFKKRFAVDDTLDVFAIHGVGGILGSLLTAVLAAEVLGGTGTLAQGGMIGQLSVQVTAVLSVAAWSAAVSYLILKLLDKTLQLRVDASDETEGLDIAQHNEQGYNF</sequence>
<feature type="domain" description="Ammonium transporter AmtB-like" evidence="10">
    <location>
        <begin position="34"/>
        <end position="430"/>
    </location>
</feature>
<dbReference type="PANTHER" id="PTHR43029">
    <property type="entry name" value="AMMONIUM TRANSPORTER MEP2"/>
    <property type="match status" value="1"/>
</dbReference>
<dbReference type="RefSeq" id="WP_256609765.1">
    <property type="nucleotide sequence ID" value="NZ_JANIBM010000003.1"/>
</dbReference>
<evidence type="ECO:0000259" key="10">
    <source>
        <dbReference type="Pfam" id="PF00909"/>
    </source>
</evidence>
<dbReference type="InterPro" id="IPR001905">
    <property type="entry name" value="Ammonium_transpt"/>
</dbReference>
<keyword evidence="3 8" id="KW-0813">Transport</keyword>
<feature type="transmembrane region" description="Helical" evidence="8">
    <location>
        <begin position="67"/>
        <end position="90"/>
    </location>
</feature>
<dbReference type="PROSITE" id="PS01219">
    <property type="entry name" value="AMMONIUM_TRANSP"/>
    <property type="match status" value="1"/>
</dbReference>
<accession>A0ABT1UFC4</accession>
<keyword evidence="5 8" id="KW-1133">Transmembrane helix</keyword>
<dbReference type="NCBIfam" id="TIGR00836">
    <property type="entry name" value="amt"/>
    <property type="match status" value="1"/>
</dbReference>
<evidence type="ECO:0000256" key="5">
    <source>
        <dbReference type="ARBA" id="ARBA00022989"/>
    </source>
</evidence>
<evidence type="ECO:0000313" key="11">
    <source>
        <dbReference type="EMBL" id="MCQ8180395.1"/>
    </source>
</evidence>
<evidence type="ECO:0000256" key="3">
    <source>
        <dbReference type="ARBA" id="ARBA00022448"/>
    </source>
</evidence>
<name>A0ABT1UFC4_9GAMM</name>
<protein>
    <recommendedName>
        <fullName evidence="8">Ammonium transporter</fullName>
    </recommendedName>
</protein>
<evidence type="ECO:0000313" key="12">
    <source>
        <dbReference type="Proteomes" id="UP001524569"/>
    </source>
</evidence>
<feature type="transmembrane region" description="Helical" evidence="8">
    <location>
        <begin position="35"/>
        <end position="55"/>
    </location>
</feature>
<dbReference type="Gene3D" id="1.10.3430.10">
    <property type="entry name" value="Ammonium transporter AmtB like domains"/>
    <property type="match status" value="1"/>
</dbReference>
<evidence type="ECO:0000256" key="7">
    <source>
        <dbReference type="ARBA" id="ARBA00023177"/>
    </source>
</evidence>
<keyword evidence="6 8" id="KW-0472">Membrane</keyword>
<evidence type="ECO:0000256" key="4">
    <source>
        <dbReference type="ARBA" id="ARBA00022692"/>
    </source>
</evidence>
<feature type="transmembrane region" description="Helical" evidence="8">
    <location>
        <begin position="311"/>
        <end position="328"/>
    </location>
</feature>
<dbReference type="EMBL" id="JANIBM010000003">
    <property type="protein sequence ID" value="MCQ8180395.1"/>
    <property type="molecule type" value="Genomic_DNA"/>
</dbReference>
<feature type="transmembrane region" description="Helical" evidence="8">
    <location>
        <begin position="153"/>
        <end position="175"/>
    </location>
</feature>
<dbReference type="PANTHER" id="PTHR43029:SF10">
    <property type="entry name" value="AMMONIUM TRANSPORTER MEP2"/>
    <property type="match status" value="1"/>
</dbReference>
<keyword evidence="4 8" id="KW-0812">Transmembrane</keyword>
<evidence type="ECO:0000256" key="6">
    <source>
        <dbReference type="ARBA" id="ARBA00023136"/>
    </source>
</evidence>
<keyword evidence="12" id="KW-1185">Reference proteome</keyword>
<keyword evidence="7 8" id="KW-0924">Ammonia transport</keyword>
<feature type="transmembrane region" description="Helical" evidence="8">
    <location>
        <begin position="285"/>
        <end position="305"/>
    </location>
</feature>
<keyword evidence="9" id="KW-0732">Signal</keyword>
<dbReference type="InterPro" id="IPR024041">
    <property type="entry name" value="NH4_transpt_AmtB-like_dom"/>
</dbReference>
<organism evidence="11 12">
    <name type="scientific">Methylomonas aurea</name>
    <dbReference type="NCBI Taxonomy" id="2952224"/>
    <lineage>
        <taxon>Bacteria</taxon>
        <taxon>Pseudomonadati</taxon>
        <taxon>Pseudomonadota</taxon>
        <taxon>Gammaproteobacteria</taxon>
        <taxon>Methylococcales</taxon>
        <taxon>Methylococcaceae</taxon>
        <taxon>Methylomonas</taxon>
    </lineage>
</organism>
<feature type="chain" id="PRO_5045799060" description="Ammonium transporter" evidence="9">
    <location>
        <begin position="26"/>
        <end position="432"/>
    </location>
</feature>
<dbReference type="InterPro" id="IPR029020">
    <property type="entry name" value="Ammonium/urea_transptr"/>
</dbReference>
<feature type="signal peptide" evidence="9">
    <location>
        <begin position="1"/>
        <end position="25"/>
    </location>
</feature>
<feature type="transmembrane region" description="Helical" evidence="8">
    <location>
        <begin position="221"/>
        <end position="241"/>
    </location>
</feature>
<feature type="transmembrane region" description="Helical" evidence="8">
    <location>
        <begin position="187"/>
        <end position="209"/>
    </location>
</feature>
<dbReference type="InterPro" id="IPR018047">
    <property type="entry name" value="Ammonium_transpt_CS"/>
</dbReference>
<feature type="transmembrane region" description="Helical" evidence="8">
    <location>
        <begin position="380"/>
        <end position="400"/>
    </location>
</feature>
<evidence type="ECO:0000256" key="2">
    <source>
        <dbReference type="ARBA" id="ARBA00005887"/>
    </source>
</evidence>
<gene>
    <name evidence="11" type="ORF">NP603_04685</name>
</gene>
<comment type="similarity">
    <text evidence="2 8">Belongs to the ammonia transporter channel (TC 1.A.11.2) family.</text>
</comment>
<feature type="transmembrane region" description="Helical" evidence="8">
    <location>
        <begin position="340"/>
        <end position="360"/>
    </location>
</feature>
<dbReference type="SUPFAM" id="SSF111352">
    <property type="entry name" value="Ammonium transporter"/>
    <property type="match status" value="1"/>
</dbReference>
<comment type="subcellular location">
    <subcellularLocation>
        <location evidence="8">Cell membrane</location>
        <topology evidence="8">Multi-pass membrane protein</topology>
    </subcellularLocation>
    <subcellularLocation>
        <location evidence="1">Membrane</location>
        <topology evidence="1">Multi-pass membrane protein</topology>
    </subcellularLocation>
</comment>
<dbReference type="Pfam" id="PF00909">
    <property type="entry name" value="Ammonium_transp"/>
    <property type="match status" value="1"/>
</dbReference>
<feature type="transmembrane region" description="Helical" evidence="8">
    <location>
        <begin position="247"/>
        <end position="273"/>
    </location>
</feature>
<dbReference type="Proteomes" id="UP001524569">
    <property type="component" value="Unassembled WGS sequence"/>
</dbReference>